<name>A0A7S3DWH2_9STRA</name>
<feature type="compositionally biased region" description="Basic and acidic residues" evidence="1">
    <location>
        <begin position="119"/>
        <end position="159"/>
    </location>
</feature>
<feature type="region of interest" description="Disordered" evidence="1">
    <location>
        <begin position="117"/>
        <end position="218"/>
    </location>
</feature>
<evidence type="ECO:0008006" key="3">
    <source>
        <dbReference type="Google" id="ProtNLM"/>
    </source>
</evidence>
<protein>
    <recommendedName>
        <fullName evidence="3">Mediator complex subunit 4</fullName>
    </recommendedName>
</protein>
<dbReference type="EMBL" id="HBHT01037622">
    <property type="protein sequence ID" value="CAD9991229.1"/>
    <property type="molecule type" value="Transcribed_RNA"/>
</dbReference>
<reference evidence="2" key="1">
    <citation type="submission" date="2021-01" db="EMBL/GenBank/DDBJ databases">
        <authorList>
            <person name="Corre E."/>
            <person name="Pelletier E."/>
            <person name="Niang G."/>
            <person name="Scheremetjew M."/>
            <person name="Finn R."/>
            <person name="Kale V."/>
            <person name="Holt S."/>
            <person name="Cochrane G."/>
            <person name="Meng A."/>
            <person name="Brown T."/>
            <person name="Cohen L."/>
        </authorList>
    </citation>
    <scope>NUCLEOTIDE SEQUENCE</scope>
    <source>
        <strain evidence="2">CCMP125</strain>
    </source>
</reference>
<feature type="compositionally biased region" description="Acidic residues" evidence="1">
    <location>
        <begin position="207"/>
        <end position="218"/>
    </location>
</feature>
<evidence type="ECO:0000256" key="1">
    <source>
        <dbReference type="SAM" id="MobiDB-lite"/>
    </source>
</evidence>
<proteinExistence type="predicted"/>
<dbReference type="AlphaFoldDB" id="A0A7S3DWH2"/>
<accession>A0A7S3DWH2</accession>
<sequence>MSSEKSLELLERTRKVMKAEQKLTALLEKVEPWIAAAPGHHSSTIRDHYGNRVRPIPTNMDQVEVILAMARNWASKTSAPAGWDPSAPVIGFATPNPLPHQLRGGALAALQLERATTQKYRESQQRQEEQESKARKLAQEEQAAKQQKQQEMEQKKGGEAADALNPKKRMRPGDETVRRPPPPPQQQRPQQRAPSAEAVTMNLSDSSSEEDDDDDDSD</sequence>
<gene>
    <name evidence="2" type="ORF">APAL1065_LOCUS25270</name>
</gene>
<evidence type="ECO:0000313" key="2">
    <source>
        <dbReference type="EMBL" id="CAD9991229.1"/>
    </source>
</evidence>
<organism evidence="2">
    <name type="scientific">Entomoneis paludosa</name>
    <dbReference type="NCBI Taxonomy" id="265537"/>
    <lineage>
        <taxon>Eukaryota</taxon>
        <taxon>Sar</taxon>
        <taxon>Stramenopiles</taxon>
        <taxon>Ochrophyta</taxon>
        <taxon>Bacillariophyta</taxon>
        <taxon>Bacillariophyceae</taxon>
        <taxon>Bacillariophycidae</taxon>
        <taxon>Entomoneidaceae</taxon>
        <taxon>Entomoneis</taxon>
    </lineage>
</organism>